<feature type="domain" description="Sister chromatid cohesion C-terminal" evidence="7">
    <location>
        <begin position="1088"/>
        <end position="1133"/>
    </location>
</feature>
<dbReference type="GO" id="GO:0061775">
    <property type="term" value="F:cohesin loader activity"/>
    <property type="evidence" value="ECO:0007669"/>
    <property type="project" value="InterPro"/>
</dbReference>
<keyword evidence="4 6" id="KW-0539">Nucleus</keyword>
<dbReference type="GO" id="GO:0071169">
    <property type="term" value="P:establishment of protein localization to chromatin"/>
    <property type="evidence" value="ECO:0007669"/>
    <property type="project" value="TreeGrafter"/>
</dbReference>
<dbReference type="CDD" id="cd23958">
    <property type="entry name" value="SCC2"/>
    <property type="match status" value="1"/>
</dbReference>
<dbReference type="Pfam" id="PF12830">
    <property type="entry name" value="Nipped-B_C"/>
    <property type="match status" value="1"/>
</dbReference>
<dbReference type="InterPro" id="IPR016024">
    <property type="entry name" value="ARM-type_fold"/>
</dbReference>
<evidence type="ECO:0000256" key="6">
    <source>
        <dbReference type="RuleBase" id="RU364107"/>
    </source>
</evidence>
<feature type="non-terminal residue" evidence="8">
    <location>
        <position position="1234"/>
    </location>
</feature>
<dbReference type="SUPFAM" id="SSF48371">
    <property type="entry name" value="ARM repeat"/>
    <property type="match status" value="2"/>
</dbReference>
<keyword evidence="3 6" id="KW-0677">Repeat</keyword>
<reference evidence="8" key="1">
    <citation type="submission" date="2020-04" db="EMBL/GenBank/DDBJ databases">
        <authorList>
            <person name="Alioto T."/>
            <person name="Alioto T."/>
            <person name="Gomez Garrido J."/>
        </authorList>
    </citation>
    <scope>NUCLEOTIDE SEQUENCE</scope>
    <source>
        <strain evidence="8">A484AB</strain>
    </source>
</reference>
<evidence type="ECO:0000313" key="8">
    <source>
        <dbReference type="EMBL" id="CAB4014646.1"/>
    </source>
</evidence>
<evidence type="ECO:0000313" key="9">
    <source>
        <dbReference type="Proteomes" id="UP001152795"/>
    </source>
</evidence>
<dbReference type="InterPro" id="IPR024986">
    <property type="entry name" value="Nipped-B_C"/>
</dbReference>
<proteinExistence type="inferred from homology"/>
<dbReference type="PANTHER" id="PTHR21704:SF18">
    <property type="entry name" value="NIPPED-B-LIKE PROTEIN"/>
    <property type="match status" value="1"/>
</dbReference>
<dbReference type="GO" id="GO:0003682">
    <property type="term" value="F:chromatin binding"/>
    <property type="evidence" value="ECO:0007669"/>
    <property type="project" value="TreeGrafter"/>
</dbReference>
<dbReference type="GO" id="GO:1990414">
    <property type="term" value="P:replication-born double-strand break repair via sister chromatid exchange"/>
    <property type="evidence" value="ECO:0007669"/>
    <property type="project" value="TreeGrafter"/>
</dbReference>
<organism evidence="8 9">
    <name type="scientific">Paramuricea clavata</name>
    <name type="common">Red gorgonian</name>
    <name type="synonym">Violescent sea-whip</name>
    <dbReference type="NCBI Taxonomy" id="317549"/>
    <lineage>
        <taxon>Eukaryota</taxon>
        <taxon>Metazoa</taxon>
        <taxon>Cnidaria</taxon>
        <taxon>Anthozoa</taxon>
        <taxon>Octocorallia</taxon>
        <taxon>Malacalcyonacea</taxon>
        <taxon>Plexauridae</taxon>
        <taxon>Paramuricea</taxon>
    </lineage>
</organism>
<dbReference type="InterPro" id="IPR026003">
    <property type="entry name" value="Cohesin_HEAT"/>
</dbReference>
<dbReference type="GO" id="GO:0090694">
    <property type="term" value="C:Scc2-Scc4 cohesin loading complex"/>
    <property type="evidence" value="ECO:0007669"/>
    <property type="project" value="TreeGrafter"/>
</dbReference>
<dbReference type="GO" id="GO:0010468">
    <property type="term" value="P:regulation of gene expression"/>
    <property type="evidence" value="ECO:0007669"/>
    <property type="project" value="InterPro"/>
</dbReference>
<protein>
    <recommendedName>
        <fullName evidence="6">Nipped-B protein</fullName>
    </recommendedName>
</protein>
<dbReference type="GO" id="GO:0140588">
    <property type="term" value="P:chromatin looping"/>
    <property type="evidence" value="ECO:0007669"/>
    <property type="project" value="InterPro"/>
</dbReference>
<dbReference type="OrthoDB" id="418242at2759"/>
<dbReference type="EMBL" id="CACRXK020008391">
    <property type="protein sequence ID" value="CAB4014646.1"/>
    <property type="molecule type" value="Genomic_DNA"/>
</dbReference>
<dbReference type="AlphaFoldDB" id="A0A7D9IVX1"/>
<name>A0A7D9IVX1_PARCT</name>
<evidence type="ECO:0000256" key="1">
    <source>
        <dbReference type="ARBA" id="ARBA00004123"/>
    </source>
</evidence>
<keyword evidence="5 6" id="KW-0131">Cell cycle</keyword>
<dbReference type="Proteomes" id="UP001152795">
    <property type="component" value="Unassembled WGS sequence"/>
</dbReference>
<comment type="subcellular location">
    <subcellularLocation>
        <location evidence="1 6">Nucleus</location>
    </subcellularLocation>
</comment>
<sequence length="1234" mass="141700">MENMFDFDDQCDISSSIENESQEVDAEFLLTRTALSEMCTETAKLKSMKTLSKVDGNDLSRLIIIMRRHIKDGIKLQLTSCQDDDEEQKMWKAFYMERILRSFDAALLVLHIMTAPHMPKKVYMEEIIELIVSLIRYNLQHNIFPEYDPLYKVEPDSKDSAMISTKAKRARSANKGKIFVELYNKICTAVSLLGDLMDIERLTDTIVLQISSVGTTPFFVENVSELQHSALKLVRTTFRKYLKHRELILEDIFASLARLPSSKRNLRSYRIQGDDYIQMVTALVLQLIQCSVKIEEKPSVLVEEEVSPELLKMDRELDIIGSYENALRTAQNFLSMFLNKCNTVGKDEEDYRPLFENFVQDLLVTLNKNDWPAAEVLLTLLGRLLVVTFGNRSNDMGLRVASLDYLGVVAAHLRRNSMLNKEQEQEDLLAIISEITGDEVAEREEIIELEEAGFKIEQTLQKYLLKYFHVKGKNDPALLLAKQFYLCQWIRDNQTELEKAYKATVPNGNDNDLQPTNIGSEDVTSLEEKKTFLFSLIDEDWSQLRVPNGFLDYEKANLVSKYLSSKRSFLKSFDVYLQQILRVLNETAVAVRTKAMKALSSIVAVDPNILARQDMQKGVHGRFMDQSTSVREAAVELVGRFILNKPELTHQYYEMIMERILDTGVSVRKRVIKILKDICIAQPDFPKITEICVKMIRRIHDADGIKELVTKVFQQMWFIPVEKSKMQQEDCLLKRATNIADVVTAFGESGCEWLQQLLENLIKNDDESDQLSAGAKQVLEACSQIVDCLVDRLLTIEEKVVEQSGGKATNSHRLIGCLTTLYLMSKFQPSMLVRHAATLQPYLSTKCNTQGDHLILHYVARILELVIPLIEHPGEAFLASMEEDLMMLIIKQGQTVVQSCIACLAAIVNKVTHNHKLVKDCFQRYFGFLIRVRNELIQNQSSTIQKSNRPLLQRSLFTLGLLCKHFDFENDLKPQNNQDSISRQVYTIYIFFAKNSDEEISQKAIVGLGFLCIRYPKFLLEEGARDLYQRILSPVRASVRLKLQVLKNVQQHLLEEENALTVRDSSWKEKANKENLKDLGDTYSGTTSEIMQLYLKQMLETFLHPQSMVRLSALTVVNMILRQGLVHPVQYQKLVSVQIESSTGKLVSLSYYVMLDVMVRQFIVMSLTIIIVIESSGQNLHLVYSLYIVEKMWLISIYSARNWYQRIVKTMIFNVKYKPTPISTQENFPGKEKF</sequence>
<comment type="caution">
    <text evidence="8">The sequence shown here is derived from an EMBL/GenBank/DDBJ whole genome shotgun (WGS) entry which is preliminary data.</text>
</comment>
<gene>
    <name evidence="8" type="ORF">PACLA_8A084439</name>
</gene>
<dbReference type="PANTHER" id="PTHR21704">
    <property type="entry name" value="NIPPED-B-LIKE PROTEIN DELANGIN SCC2-RELATED"/>
    <property type="match status" value="1"/>
</dbReference>
<evidence type="ECO:0000256" key="4">
    <source>
        <dbReference type="ARBA" id="ARBA00023242"/>
    </source>
</evidence>
<accession>A0A7D9IVX1</accession>
<keyword evidence="9" id="KW-1185">Reference proteome</keyword>
<dbReference type="Gene3D" id="1.25.10.10">
    <property type="entry name" value="Leucine-rich Repeat Variant"/>
    <property type="match status" value="1"/>
</dbReference>
<comment type="similarity">
    <text evidence="2 6">Belongs to the SCC2/Nipped-B family.</text>
</comment>
<dbReference type="InterPro" id="IPR011989">
    <property type="entry name" value="ARM-like"/>
</dbReference>
<evidence type="ECO:0000259" key="7">
    <source>
        <dbReference type="Pfam" id="PF12830"/>
    </source>
</evidence>
<evidence type="ECO:0000256" key="2">
    <source>
        <dbReference type="ARBA" id="ARBA00009252"/>
    </source>
</evidence>
<evidence type="ECO:0000256" key="5">
    <source>
        <dbReference type="ARBA" id="ARBA00023306"/>
    </source>
</evidence>
<evidence type="ECO:0000256" key="3">
    <source>
        <dbReference type="ARBA" id="ARBA00022737"/>
    </source>
</evidence>
<dbReference type="Pfam" id="PF12765">
    <property type="entry name" value="Cohesin_HEAT"/>
    <property type="match status" value="1"/>
</dbReference>
<dbReference type="InterPro" id="IPR033031">
    <property type="entry name" value="Scc2/Nipped-B"/>
</dbReference>
<dbReference type="GO" id="GO:0034087">
    <property type="term" value="P:establishment of mitotic sister chromatid cohesion"/>
    <property type="evidence" value="ECO:0007669"/>
    <property type="project" value="TreeGrafter"/>
</dbReference>